<dbReference type="SUPFAM" id="SSF53649">
    <property type="entry name" value="Alkaline phosphatase-like"/>
    <property type="match status" value="1"/>
</dbReference>
<keyword evidence="5" id="KW-0106">Calcium</keyword>
<comment type="cofactor">
    <cofactor evidence="1">
        <name>Ca(2+)</name>
        <dbReference type="ChEBI" id="CHEBI:29108"/>
    </cofactor>
</comment>
<evidence type="ECO:0000256" key="4">
    <source>
        <dbReference type="ARBA" id="ARBA00022801"/>
    </source>
</evidence>
<dbReference type="Gene3D" id="3.40.720.10">
    <property type="entry name" value="Alkaline Phosphatase, subunit A"/>
    <property type="match status" value="1"/>
</dbReference>
<dbReference type="InterPro" id="IPR017850">
    <property type="entry name" value="Alkaline_phosphatase_core_sf"/>
</dbReference>
<dbReference type="PANTHER" id="PTHR10342:SF273">
    <property type="entry name" value="RE14504P"/>
    <property type="match status" value="1"/>
</dbReference>
<dbReference type="PROSITE" id="PS00149">
    <property type="entry name" value="SULFATASE_2"/>
    <property type="match status" value="1"/>
</dbReference>
<dbReference type="InterPro" id="IPR024607">
    <property type="entry name" value="Sulfatase_CS"/>
</dbReference>
<evidence type="ECO:0000259" key="7">
    <source>
        <dbReference type="Pfam" id="PF00884"/>
    </source>
</evidence>
<accession>A0ABY7E5H9</accession>
<reference evidence="8" key="1">
    <citation type="submission" date="2022-11" db="EMBL/GenBank/DDBJ databases">
        <title>Centuries of genome instability and evolution in soft-shell clam transmissible cancer (bioRxiv).</title>
        <authorList>
            <person name="Hart S.F.M."/>
            <person name="Yonemitsu M.A."/>
            <person name="Giersch R.M."/>
            <person name="Beal B.F."/>
            <person name="Arriagada G."/>
            <person name="Davis B.W."/>
            <person name="Ostrander E.A."/>
            <person name="Goff S.P."/>
            <person name="Metzger M.J."/>
        </authorList>
    </citation>
    <scope>NUCLEOTIDE SEQUENCE</scope>
    <source>
        <strain evidence="8">MELC-2E11</strain>
        <tissue evidence="8">Siphon/mantle</tissue>
    </source>
</reference>
<dbReference type="Proteomes" id="UP001164746">
    <property type="component" value="Chromosome 4"/>
</dbReference>
<dbReference type="InterPro" id="IPR047115">
    <property type="entry name" value="ARSB"/>
</dbReference>
<evidence type="ECO:0000313" key="8">
    <source>
        <dbReference type="EMBL" id="WAR04047.1"/>
    </source>
</evidence>
<name>A0ABY7E5H9_MYAAR</name>
<dbReference type="EMBL" id="CP111015">
    <property type="protein sequence ID" value="WAR04047.1"/>
    <property type="molecule type" value="Genomic_DNA"/>
</dbReference>
<evidence type="ECO:0000256" key="5">
    <source>
        <dbReference type="ARBA" id="ARBA00022837"/>
    </source>
</evidence>
<evidence type="ECO:0000313" key="9">
    <source>
        <dbReference type="Proteomes" id="UP001164746"/>
    </source>
</evidence>
<dbReference type="Pfam" id="PF00884">
    <property type="entry name" value="Sulfatase"/>
    <property type="match status" value="1"/>
</dbReference>
<keyword evidence="9" id="KW-1185">Reference proteome</keyword>
<evidence type="ECO:0000256" key="6">
    <source>
        <dbReference type="ARBA" id="ARBA00023180"/>
    </source>
</evidence>
<comment type="similarity">
    <text evidence="2">Belongs to the sulfatase family.</text>
</comment>
<dbReference type="PANTHER" id="PTHR10342">
    <property type="entry name" value="ARYLSULFATASE"/>
    <property type="match status" value="1"/>
</dbReference>
<dbReference type="InterPro" id="IPR000917">
    <property type="entry name" value="Sulfatase_N"/>
</dbReference>
<protein>
    <submittedName>
        <fullName evidence="8">ARSJ-like protein</fullName>
    </submittedName>
</protein>
<proteinExistence type="inferred from homology"/>
<evidence type="ECO:0000256" key="1">
    <source>
        <dbReference type="ARBA" id="ARBA00001913"/>
    </source>
</evidence>
<organism evidence="8 9">
    <name type="scientific">Mya arenaria</name>
    <name type="common">Soft-shell clam</name>
    <dbReference type="NCBI Taxonomy" id="6604"/>
    <lineage>
        <taxon>Eukaryota</taxon>
        <taxon>Metazoa</taxon>
        <taxon>Spiralia</taxon>
        <taxon>Lophotrochozoa</taxon>
        <taxon>Mollusca</taxon>
        <taxon>Bivalvia</taxon>
        <taxon>Autobranchia</taxon>
        <taxon>Heteroconchia</taxon>
        <taxon>Euheterodonta</taxon>
        <taxon>Imparidentia</taxon>
        <taxon>Neoheterodontei</taxon>
        <taxon>Myida</taxon>
        <taxon>Myoidea</taxon>
        <taxon>Myidae</taxon>
        <taxon>Mya</taxon>
    </lineage>
</organism>
<keyword evidence="4" id="KW-0378">Hydrolase</keyword>
<sequence>MITPNIDKLANMGVKLSQSYHLVINDVVDVCSPLNYTFFPMKLKNAGYATHAIGKWHLGYCSWNCTPQYRGFDSFYGYFNSRSDYFTHYERQFLDFHDGYEAVWDKNGSYSAHLYAERAERIISEHNTTKPLFLYLPYQNVHEPLQN</sequence>
<evidence type="ECO:0000256" key="2">
    <source>
        <dbReference type="ARBA" id="ARBA00008779"/>
    </source>
</evidence>
<feature type="domain" description="Sulfatase N-terminal" evidence="7">
    <location>
        <begin position="20"/>
        <end position="145"/>
    </location>
</feature>
<keyword evidence="3" id="KW-0479">Metal-binding</keyword>
<keyword evidence="6" id="KW-0325">Glycoprotein</keyword>
<evidence type="ECO:0000256" key="3">
    <source>
        <dbReference type="ARBA" id="ARBA00022723"/>
    </source>
</evidence>
<gene>
    <name evidence="8" type="ORF">MAR_010605</name>
</gene>